<evidence type="ECO:0000313" key="2">
    <source>
        <dbReference type="EMBL" id="KKN65053.1"/>
    </source>
</evidence>
<organism evidence="2">
    <name type="scientific">marine sediment metagenome</name>
    <dbReference type="NCBI Taxonomy" id="412755"/>
    <lineage>
        <taxon>unclassified sequences</taxon>
        <taxon>metagenomes</taxon>
        <taxon>ecological metagenomes</taxon>
    </lineage>
</organism>
<comment type="caution">
    <text evidence="2">The sequence shown here is derived from an EMBL/GenBank/DDBJ whole genome shotgun (WGS) entry which is preliminary data.</text>
</comment>
<dbReference type="EMBL" id="LAZR01000536">
    <property type="protein sequence ID" value="KKN65053.1"/>
    <property type="molecule type" value="Genomic_DNA"/>
</dbReference>
<evidence type="ECO:0000259" key="1">
    <source>
        <dbReference type="Pfam" id="PF24390"/>
    </source>
</evidence>
<reference evidence="2" key="1">
    <citation type="journal article" date="2015" name="Nature">
        <title>Complex archaea that bridge the gap between prokaryotes and eukaryotes.</title>
        <authorList>
            <person name="Spang A."/>
            <person name="Saw J.H."/>
            <person name="Jorgensen S.L."/>
            <person name="Zaremba-Niedzwiedzka K."/>
            <person name="Martijn J."/>
            <person name="Lind A.E."/>
            <person name="van Eijk R."/>
            <person name="Schleper C."/>
            <person name="Guy L."/>
            <person name="Ettema T.J."/>
        </authorList>
    </citation>
    <scope>NUCLEOTIDE SEQUENCE</scope>
</reference>
<gene>
    <name evidence="2" type="ORF">LCGC14_0485520</name>
</gene>
<name>A0A0F9VGW5_9ZZZZ</name>
<accession>A0A0F9VGW5</accession>
<dbReference type="InterPro" id="IPR056920">
    <property type="entry name" value="PRTase-CE"/>
</dbReference>
<proteinExistence type="predicted"/>
<feature type="domain" description="PRTase-CE" evidence="1">
    <location>
        <begin position="957"/>
        <end position="1227"/>
    </location>
</feature>
<sequence>MDFEKNINNIKRKTVFMIKKEDWINLTSIFEKEPNQIFHFSELIEQQIKKILLRQEEIFEPVPKNPSYYKFKTGIRFVLKLIRAKSSEFTPEFREFFCENLFSELKEEIGYYSTLDLFFDAFHFEIIHKFLEKTIDFPHILKKLIKNNSEKIKDFYPSIYNKEEYQLGYLFVKKQPHLLNLYEPESIELIENIIIGERPYRELFQLLNEYNRDLIPILKTRRKTLKKTFLQKLLNSQKDSNYFSQFSKSIRIFDFTLELFTDEELSAIIQKIIELGFTYSYDDNNTNCVHLILLEIAWHNKVDLFQDYLKELANLNQLQVLGSYFLQRPERIKESTDFIIENLGFFAIDLLERRYSSFDISDPIETFKKILEKNKNYYNKVIQVFFKNNSDLVLNIKKILLSKLKDIISKREIEDDSSYYYISGLLDYIYYYYPEHKLDIDINLINELFDLIFNNSCFAKHLNYVHFLRNNINLLRKPIQTKFLSQLMKNKCIPCIEYYLKNNLDVFSQNIDVILSYQPLDKTDSDNYIRPLEYIIRKNYREDNENVEKILNRIKDLKPSKRKAELFLIVNQIEKSLNVYEKLIKNSLIISNTILKSLDFYLVQIESSIEVGILFNALEIQDFIEKIENIFNNFNSSSIRQREFKIKKKCLEARLDLYNGFQSLQKFEYNIAQEMFSKAHLEYKELCKIVDKNDYNIDLFKINSSIAYFFKDNIIFISKFLEKDDVNNANKFINTNLNNITYSKVKSNFQLDRHINSLRTLGFNKKSGIISQFKSESPINFCSSPPKVTNKRILDDERNIIIEWDKNDNLVKLGTILVTKKLKEYFLEVRFENKEKSFEFSPEIKASRFLERVSISKLKIKAGISSYKISLISDKYYEEDNIVVILTEENICKSQIFCQVLISIRNQEEKRIEIDQISPRTFDEFITYHHSTIKKLAGKFSPFNHIEGKKINKENIIRWLKQFRKLDWAKLALNILDNVRFYDRHRLMTCFKFLHDEYLSNKDFIISNLGNTRDSTVIMNNIVSGDLLMDNKPPKPLNEILNQENPEQISIVFFDDIIQSGKQARTIFQEWFGITPDLNENHVAELNPSQKERFTKFHIYLFFAYGFERGIENLNNLLEELGFSNPLIISFYNDNNHPYEKCFHPTSGIFHDREDRLLAEEMCKDIGSQLFSDKINWSEEKKQIYSLGYGNEQRLFVSFWNVPTTTLPILWKRGIYKNKSWEPLFLRRAKK</sequence>
<protein>
    <recommendedName>
        <fullName evidence="1">PRTase-CE domain-containing protein</fullName>
    </recommendedName>
</protein>
<dbReference type="Pfam" id="PF24390">
    <property type="entry name" value="PRTase-CE"/>
    <property type="match status" value="1"/>
</dbReference>
<dbReference type="AlphaFoldDB" id="A0A0F9VGW5"/>